<dbReference type="Proteomes" id="UP000031516">
    <property type="component" value="Unassembled WGS sequence"/>
</dbReference>
<keyword evidence="4 9" id="KW-0698">rRNA processing</keyword>
<dbReference type="InterPro" id="IPR009292">
    <property type="entry name" value="RRP36"/>
</dbReference>
<feature type="compositionally biased region" description="Basic residues" evidence="11">
    <location>
        <begin position="142"/>
        <end position="152"/>
    </location>
</feature>
<keyword evidence="7 9" id="KW-0687">Ribonucleoprotein</keyword>
<dbReference type="GO" id="GO:0030686">
    <property type="term" value="C:90S preribosome"/>
    <property type="evidence" value="ECO:0007669"/>
    <property type="project" value="TreeGrafter"/>
</dbReference>
<proteinExistence type="inferred from homology"/>
<feature type="coiled-coil region" evidence="10">
    <location>
        <begin position="235"/>
        <end position="275"/>
    </location>
</feature>
<sequence>MSFYFKNIKPDLHSGEESEDDDLTTIIRRNETSDEEVSESEDELKTLSFGSLKKADVTMDKEEKLKTKRKNTSKGKGALLKKRRDEEELKRRRQKEEQEEAEQQKQSQSIKMFAEESFGEGSESDSEGGFFDGESDDEPTKTSRKRKGKGKHAPTESSSKKRIRTMRKIPGLDDNKGKSIYQDVRFDKALGKSDDLSKVRQRYKFLDEYREKEIKELDGMLHDRKFLSKIGDREKSKMEQQVKQMKSRLETVQVMEMEQKIVKDYEAEINKNNKNKYHLKDSEKRKVIQKWKFEHMKGKQREKVMDRKRKKRLGKEFKQFEFHKR</sequence>
<dbReference type="PANTHER" id="PTHR21738:SF0">
    <property type="entry name" value="RIBOSOMAL RNA PROCESSING PROTEIN 36 HOMOLOG"/>
    <property type="match status" value="1"/>
</dbReference>
<dbReference type="GO" id="GO:0000462">
    <property type="term" value="P:maturation of SSU-rRNA from tricistronic rRNA transcript (SSU-rRNA, 5.8S rRNA, LSU-rRNA)"/>
    <property type="evidence" value="ECO:0007669"/>
    <property type="project" value="TreeGrafter"/>
</dbReference>
<keyword evidence="3 9" id="KW-0690">Ribosome biogenesis</keyword>
<feature type="region of interest" description="Disordered" evidence="11">
    <location>
        <begin position="1"/>
        <end position="23"/>
    </location>
</feature>
<evidence type="ECO:0000256" key="7">
    <source>
        <dbReference type="ARBA" id="ARBA00023274"/>
    </source>
</evidence>
<feature type="compositionally biased region" description="Basic and acidic residues" evidence="11">
    <location>
        <begin position="83"/>
        <end position="96"/>
    </location>
</feature>
<comment type="subcellular location">
    <subcellularLocation>
        <location evidence="1 9">Nucleus</location>
        <location evidence="1 9">Nucleolus</location>
    </subcellularLocation>
</comment>
<evidence type="ECO:0000313" key="12">
    <source>
        <dbReference type="EMBL" id="CDO93030.1"/>
    </source>
</evidence>
<dbReference type="AlphaFoldDB" id="A0A0A8L2A5"/>
<feature type="compositionally biased region" description="Basic and acidic residues" evidence="11">
    <location>
        <begin position="314"/>
        <end position="325"/>
    </location>
</feature>
<comment type="subunit">
    <text evidence="9">Associates with 90S and pre-40S pre-ribosomal particles.</text>
</comment>
<keyword evidence="5 10" id="KW-0175">Coiled coil</keyword>
<keyword evidence="6 9" id="KW-0539">Nucleus</keyword>
<evidence type="ECO:0000256" key="5">
    <source>
        <dbReference type="ARBA" id="ARBA00023054"/>
    </source>
</evidence>
<evidence type="ECO:0000256" key="8">
    <source>
        <dbReference type="ARBA" id="ARBA00025053"/>
    </source>
</evidence>
<organism evidence="12 13">
    <name type="scientific">Kluyveromyces dobzhanskii CBS 2104</name>
    <dbReference type="NCBI Taxonomy" id="1427455"/>
    <lineage>
        <taxon>Eukaryota</taxon>
        <taxon>Fungi</taxon>
        <taxon>Dikarya</taxon>
        <taxon>Ascomycota</taxon>
        <taxon>Saccharomycotina</taxon>
        <taxon>Saccharomycetes</taxon>
        <taxon>Saccharomycetales</taxon>
        <taxon>Saccharomycetaceae</taxon>
        <taxon>Kluyveromyces</taxon>
    </lineage>
</organism>
<evidence type="ECO:0000256" key="4">
    <source>
        <dbReference type="ARBA" id="ARBA00022552"/>
    </source>
</evidence>
<evidence type="ECO:0000256" key="6">
    <source>
        <dbReference type="ARBA" id="ARBA00023242"/>
    </source>
</evidence>
<reference evidence="12 13" key="1">
    <citation type="submission" date="2014-03" db="EMBL/GenBank/DDBJ databases">
        <title>The genome of Kluyveromyces dobzhanskii.</title>
        <authorList>
            <person name="Nystedt B."/>
            <person name="Astrom S."/>
        </authorList>
    </citation>
    <scope>NUCLEOTIDE SEQUENCE [LARGE SCALE GENOMIC DNA]</scope>
    <source>
        <strain evidence="12 13">CBS 2104</strain>
    </source>
</reference>
<dbReference type="PANTHER" id="PTHR21738">
    <property type="entry name" value="RIBOSOMAL RNA PROCESSING PROTEIN 36 HOMOLOG"/>
    <property type="match status" value="1"/>
</dbReference>
<accession>A0A0A8L2A5</accession>
<feature type="compositionally biased region" description="Basic and acidic residues" evidence="11">
    <location>
        <begin position="56"/>
        <end position="65"/>
    </location>
</feature>
<evidence type="ECO:0000256" key="11">
    <source>
        <dbReference type="SAM" id="MobiDB-lite"/>
    </source>
</evidence>
<evidence type="ECO:0000256" key="3">
    <source>
        <dbReference type="ARBA" id="ARBA00022517"/>
    </source>
</evidence>
<comment type="similarity">
    <text evidence="2 9">Belongs to the RRP36 family.</text>
</comment>
<gene>
    <name evidence="12" type="ORF">KLDO_g1336</name>
</gene>
<comment type="function">
    <text evidence="8 9">Component of the 90S pre-ribosome involved in the maturation of rRNAs. Required for early cleavages of the pre-RNAs in the 40S ribosomal subunit maturation pathway.</text>
</comment>
<protein>
    <recommendedName>
        <fullName evidence="9">rRNA biogenesis protein RRP36</fullName>
    </recommendedName>
</protein>
<feature type="region of interest" description="Disordered" evidence="11">
    <location>
        <begin position="56"/>
        <end position="178"/>
    </location>
</feature>
<dbReference type="GO" id="GO:0005730">
    <property type="term" value="C:nucleolus"/>
    <property type="evidence" value="ECO:0007669"/>
    <property type="project" value="UniProtKB-SubCell"/>
</dbReference>
<feature type="region of interest" description="Disordered" evidence="11">
    <location>
        <begin position="298"/>
        <end position="325"/>
    </location>
</feature>
<comment type="caution">
    <text evidence="12">The sequence shown here is derived from an EMBL/GenBank/DDBJ whole genome shotgun (WGS) entry which is preliminary data.</text>
</comment>
<evidence type="ECO:0000256" key="9">
    <source>
        <dbReference type="RuleBase" id="RU368027"/>
    </source>
</evidence>
<dbReference type="OrthoDB" id="448446at2759"/>
<keyword evidence="13" id="KW-1185">Reference proteome</keyword>
<name>A0A0A8L2A5_9SACH</name>
<dbReference type="EMBL" id="CCBQ010000019">
    <property type="protein sequence ID" value="CDO93030.1"/>
    <property type="molecule type" value="Genomic_DNA"/>
</dbReference>
<evidence type="ECO:0000313" key="13">
    <source>
        <dbReference type="Proteomes" id="UP000031516"/>
    </source>
</evidence>
<evidence type="ECO:0000256" key="2">
    <source>
        <dbReference type="ARBA" id="ARBA00009418"/>
    </source>
</evidence>
<evidence type="ECO:0000256" key="10">
    <source>
        <dbReference type="SAM" id="Coils"/>
    </source>
</evidence>
<dbReference type="Pfam" id="PF06102">
    <property type="entry name" value="RRP36"/>
    <property type="match status" value="1"/>
</dbReference>
<evidence type="ECO:0000256" key="1">
    <source>
        <dbReference type="ARBA" id="ARBA00004604"/>
    </source>
</evidence>